<dbReference type="EMBL" id="PDEQ01000006">
    <property type="protein sequence ID" value="PEN12825.1"/>
    <property type="molecule type" value="Genomic_DNA"/>
</dbReference>
<dbReference type="AlphaFoldDB" id="A0A2A8CVT5"/>
<evidence type="ECO:0000259" key="1">
    <source>
        <dbReference type="Pfam" id="PF04577"/>
    </source>
</evidence>
<dbReference type="Pfam" id="PF04577">
    <property type="entry name" value="Glyco_transf_61"/>
    <property type="match status" value="1"/>
</dbReference>
<gene>
    <name evidence="2" type="ORF">CRI94_12535</name>
</gene>
<name>A0A2A8CVT5_9BACT</name>
<protein>
    <recommendedName>
        <fullName evidence="1">Glycosyltransferase 61 catalytic domain-containing protein</fullName>
    </recommendedName>
</protein>
<evidence type="ECO:0000313" key="2">
    <source>
        <dbReference type="EMBL" id="PEN12825.1"/>
    </source>
</evidence>
<evidence type="ECO:0000313" key="3">
    <source>
        <dbReference type="Proteomes" id="UP000220102"/>
    </source>
</evidence>
<dbReference type="OrthoDB" id="1156086at2"/>
<sequence length="372" mass="43726">MLKQFIDFTRPIGRKVLSHFRDRRDISIETFDDMFPNVEKTTLIEPRRIETVELENATLVPDVKHYQAPHFDSPRAFAAILRNVLYCPFNNVILNRDGEVLAESMSTIRRTEYLDHYALSASKIIRIDQPVTPLRSRFNHYYHTLIDHAPRLFLLQAPFFQSFDRIGLLLRDGPTPLEELLVSRMAPSNVHPLRLRRRVLYEFDTLLFTSFMTRRHAGYLPAEYLRYVSDRMLPNRPRERKNRIYISRAGNSKGRQVLNEEAVLEALRPFGFRSYRLQDLSYEDQIHLFYDAEAVVGPHGAGFSNLLWADRAFVLELFPSHHLVPSFYFLSASRNHTYRRMHSTGAWRDDDFNVDLIEMQEIMHTHLSPSDT</sequence>
<feature type="domain" description="Glycosyltransferase 61 catalytic" evidence="1">
    <location>
        <begin position="141"/>
        <end position="311"/>
    </location>
</feature>
<keyword evidence="3" id="KW-1185">Reference proteome</keyword>
<dbReference type="GO" id="GO:0016757">
    <property type="term" value="F:glycosyltransferase activity"/>
    <property type="evidence" value="ECO:0007669"/>
    <property type="project" value="InterPro"/>
</dbReference>
<reference evidence="2 3" key="1">
    <citation type="submission" date="2017-10" db="EMBL/GenBank/DDBJ databases">
        <title>Draft genome of Longibacter Salinarum.</title>
        <authorList>
            <person name="Goh K.M."/>
            <person name="Shamsir M.S."/>
            <person name="Lim S.W."/>
        </authorList>
    </citation>
    <scope>NUCLEOTIDE SEQUENCE [LARGE SCALE GENOMIC DNA]</scope>
    <source>
        <strain evidence="2 3">KCTC 52045</strain>
    </source>
</reference>
<dbReference type="InterPro" id="IPR049625">
    <property type="entry name" value="Glyco_transf_61_cat"/>
</dbReference>
<comment type="caution">
    <text evidence="2">The sequence shown here is derived from an EMBL/GenBank/DDBJ whole genome shotgun (WGS) entry which is preliminary data.</text>
</comment>
<dbReference type="RefSeq" id="WP_098076232.1">
    <property type="nucleotide sequence ID" value="NZ_PDEQ01000006.1"/>
</dbReference>
<dbReference type="Proteomes" id="UP000220102">
    <property type="component" value="Unassembled WGS sequence"/>
</dbReference>
<organism evidence="2 3">
    <name type="scientific">Longibacter salinarum</name>
    <dbReference type="NCBI Taxonomy" id="1850348"/>
    <lineage>
        <taxon>Bacteria</taxon>
        <taxon>Pseudomonadati</taxon>
        <taxon>Rhodothermota</taxon>
        <taxon>Rhodothermia</taxon>
        <taxon>Rhodothermales</taxon>
        <taxon>Salisaetaceae</taxon>
        <taxon>Longibacter</taxon>
    </lineage>
</organism>
<proteinExistence type="predicted"/>
<accession>A0A2A8CVT5</accession>